<evidence type="ECO:0000259" key="14">
    <source>
        <dbReference type="PROSITE" id="PS51194"/>
    </source>
</evidence>
<dbReference type="Pfam" id="PF13959">
    <property type="entry name" value="CTE_SPB4"/>
    <property type="match status" value="1"/>
</dbReference>
<dbReference type="FunFam" id="3.40.50.300:FF:000877">
    <property type="entry name" value="RNA helicase"/>
    <property type="match status" value="1"/>
</dbReference>
<feature type="region of interest" description="Disordered" evidence="12">
    <location>
        <begin position="576"/>
        <end position="599"/>
    </location>
</feature>
<gene>
    <name evidence="16" type="ORF">GSLYS_00016876001</name>
</gene>
<dbReference type="SMART" id="SM00487">
    <property type="entry name" value="DEXDc"/>
    <property type="match status" value="1"/>
</dbReference>
<feature type="compositionally biased region" description="Basic and acidic residues" evidence="12">
    <location>
        <begin position="528"/>
        <end position="547"/>
    </location>
</feature>
<dbReference type="InterPro" id="IPR056330">
    <property type="entry name" value="CTT_SPB4"/>
</dbReference>
<dbReference type="AlphaFoldDB" id="A0AAV2IF44"/>
<evidence type="ECO:0000313" key="16">
    <source>
        <dbReference type="EMBL" id="CAL1543342.1"/>
    </source>
</evidence>
<dbReference type="EC" id="3.6.4.13" evidence="11"/>
<reference evidence="16 17" key="1">
    <citation type="submission" date="2024-04" db="EMBL/GenBank/DDBJ databases">
        <authorList>
            <consortium name="Genoscope - CEA"/>
            <person name="William W."/>
        </authorList>
    </citation>
    <scope>NUCLEOTIDE SEQUENCE [LARGE SCALE GENOMIC DNA]</scope>
</reference>
<keyword evidence="1 10" id="KW-0547">Nucleotide-binding</keyword>
<dbReference type="GO" id="GO:0016787">
    <property type="term" value="F:hydrolase activity"/>
    <property type="evidence" value="ECO:0007669"/>
    <property type="project" value="UniProtKB-KW"/>
</dbReference>
<evidence type="ECO:0000259" key="13">
    <source>
        <dbReference type="PROSITE" id="PS51192"/>
    </source>
</evidence>
<evidence type="ECO:0000256" key="11">
    <source>
        <dbReference type="RuleBase" id="RU365068"/>
    </source>
</evidence>
<proteinExistence type="inferred from homology"/>
<dbReference type="PANTHER" id="PTHR24031">
    <property type="entry name" value="RNA HELICASE"/>
    <property type="match status" value="1"/>
</dbReference>
<protein>
    <recommendedName>
        <fullName evidence="11">ATP-dependent RNA helicase</fullName>
        <ecNumber evidence="11">3.6.4.13</ecNumber>
    </recommendedName>
</protein>
<dbReference type="InterPro" id="IPR025313">
    <property type="entry name" value="SPB4-like_CTE"/>
</dbReference>
<comment type="similarity">
    <text evidence="7">Belongs to the DEAD box helicase family. DDX55/SPB4 subfamily.</text>
</comment>
<keyword evidence="6" id="KW-0175">Coiled coil</keyword>
<comment type="catalytic activity">
    <reaction evidence="8 11">
        <text>ATP + H2O = ADP + phosphate + H(+)</text>
        <dbReference type="Rhea" id="RHEA:13065"/>
        <dbReference type="ChEBI" id="CHEBI:15377"/>
        <dbReference type="ChEBI" id="CHEBI:15378"/>
        <dbReference type="ChEBI" id="CHEBI:30616"/>
        <dbReference type="ChEBI" id="CHEBI:43474"/>
        <dbReference type="ChEBI" id="CHEBI:456216"/>
        <dbReference type="EC" id="3.6.4.13"/>
    </reaction>
</comment>
<evidence type="ECO:0000256" key="12">
    <source>
        <dbReference type="SAM" id="MobiDB-lite"/>
    </source>
</evidence>
<dbReference type="PROSITE" id="PS51194">
    <property type="entry name" value="HELICASE_CTER"/>
    <property type="match status" value="1"/>
</dbReference>
<dbReference type="SUPFAM" id="SSF52540">
    <property type="entry name" value="P-loop containing nucleoside triphosphate hydrolases"/>
    <property type="match status" value="1"/>
</dbReference>
<dbReference type="InterPro" id="IPR014001">
    <property type="entry name" value="Helicase_ATP-bd"/>
</dbReference>
<evidence type="ECO:0000256" key="2">
    <source>
        <dbReference type="ARBA" id="ARBA00022801"/>
    </source>
</evidence>
<dbReference type="EMBL" id="CAXITT010000541">
    <property type="protein sequence ID" value="CAL1543342.1"/>
    <property type="molecule type" value="Genomic_DNA"/>
</dbReference>
<evidence type="ECO:0000256" key="9">
    <source>
        <dbReference type="PROSITE-ProRule" id="PRU00552"/>
    </source>
</evidence>
<evidence type="ECO:0000256" key="7">
    <source>
        <dbReference type="ARBA" id="ARBA00038002"/>
    </source>
</evidence>
<feature type="domain" description="DEAD-box RNA helicase Q" evidence="15">
    <location>
        <begin position="5"/>
        <end position="33"/>
    </location>
</feature>
<evidence type="ECO:0000256" key="10">
    <source>
        <dbReference type="RuleBase" id="RU000492"/>
    </source>
</evidence>
<dbReference type="GO" id="GO:0003724">
    <property type="term" value="F:RNA helicase activity"/>
    <property type="evidence" value="ECO:0007669"/>
    <property type="project" value="UniProtKB-EC"/>
</dbReference>
<dbReference type="SMART" id="SM00490">
    <property type="entry name" value="HELICc"/>
    <property type="match status" value="1"/>
</dbReference>
<dbReference type="PROSITE" id="PS51192">
    <property type="entry name" value="HELICASE_ATP_BIND_1"/>
    <property type="match status" value="1"/>
</dbReference>
<name>A0AAV2IF44_LYMST</name>
<dbReference type="Pfam" id="PF23681">
    <property type="entry name" value="CTT_SPB4"/>
    <property type="match status" value="1"/>
</dbReference>
<dbReference type="Gene3D" id="3.40.50.300">
    <property type="entry name" value="P-loop containing nucleotide triphosphate hydrolases"/>
    <property type="match status" value="2"/>
</dbReference>
<feature type="domain" description="Helicase ATP-binding" evidence="13">
    <location>
        <begin position="36"/>
        <end position="219"/>
    </location>
</feature>
<dbReference type="InterPro" id="IPR001650">
    <property type="entry name" value="Helicase_C-like"/>
</dbReference>
<dbReference type="Proteomes" id="UP001497497">
    <property type="component" value="Unassembled WGS sequence"/>
</dbReference>
<dbReference type="InterPro" id="IPR027417">
    <property type="entry name" value="P-loop_NTPase"/>
</dbReference>
<dbReference type="Pfam" id="PF00270">
    <property type="entry name" value="DEAD"/>
    <property type="match status" value="1"/>
</dbReference>
<comment type="caution">
    <text evidence="16">The sequence shown here is derived from an EMBL/GenBank/DDBJ whole genome shotgun (WGS) entry which is preliminary data.</text>
</comment>
<dbReference type="Pfam" id="PF00271">
    <property type="entry name" value="Helicase_C"/>
    <property type="match status" value="1"/>
</dbReference>
<dbReference type="FunFam" id="3.40.50.300:FF:001022">
    <property type="entry name" value="RNA helicase"/>
    <property type="match status" value="1"/>
</dbReference>
<dbReference type="InterPro" id="IPR000629">
    <property type="entry name" value="RNA-helicase_DEAD-box_CS"/>
</dbReference>
<dbReference type="SMART" id="SM01178">
    <property type="entry name" value="DUF4217"/>
    <property type="match status" value="1"/>
</dbReference>
<comment type="function">
    <text evidence="11">RNA helicase.</text>
</comment>
<feature type="domain" description="Helicase C-terminal" evidence="14">
    <location>
        <begin position="250"/>
        <end position="404"/>
    </location>
</feature>
<sequence length="599" mass="68266">MDQNWSKLQNILDATILQAVGDLNFSKMTPVQAACIPQFVSNKDVAVEAVTGSGKTLAFVVPMMQMLCRSEVPIKKHEIGAIILTPTRELAFQINEVVLHFIKFLPQFSSCLFIGGEKPQADIDKFMANGGHIIIATPGRLEDLFQRKEGGFNLAGSVKSLEVLILDEADRLLDMGFEASINTILSYLPKLRRTGLFSATQTDEVEKLIRAGLRNPLQITVKEKPTKEGKSQKTPFLLKNYYMLVEADDKFSQLVRFLQLHKKEKIMIFFSTCACVDYFSLCLQQILKKSEILLIHSKIKNKRNTVFSAFRSMKSGILICTDVMARGVDIPDVNWVIQYDPPSSASAFVHRCGRTARIGNQGNALVLLLPSEDAYIKFIEINQKVPLLEMTKLDEVVDMCTRLQTLAVNDRAVYEKGLRAFVSYIQSYAKHECNMILRIKDLDFGRLALGFGLLHVPKMPELKGKSLLSFQPIEIDVSTIPYKDKVREKLRKEKEALGENVKKIKMTRPPKTVAWSKHKDRKEKRKQKKDDRLTKAEKRKLETKKEEEFDEFDDDIRLIKKLKRGKISKEEFDREFGNDNKEDFGDEDEKDGDTSILKN</sequence>
<comment type="domain">
    <text evidence="11">The Q motif is unique to and characteristic of the DEAD box family of RNA helicases and controls ATP binding and hydrolysis.</text>
</comment>
<dbReference type="PROSITE" id="PS00039">
    <property type="entry name" value="DEAD_ATP_HELICASE"/>
    <property type="match status" value="1"/>
</dbReference>
<dbReference type="CDD" id="cd17960">
    <property type="entry name" value="DEADc_DDX55"/>
    <property type="match status" value="1"/>
</dbReference>
<accession>A0AAV2IF44</accession>
<evidence type="ECO:0000256" key="5">
    <source>
        <dbReference type="ARBA" id="ARBA00022884"/>
    </source>
</evidence>
<evidence type="ECO:0000256" key="8">
    <source>
        <dbReference type="ARBA" id="ARBA00047984"/>
    </source>
</evidence>
<dbReference type="CDD" id="cd18787">
    <property type="entry name" value="SF2_C_DEAD"/>
    <property type="match status" value="1"/>
</dbReference>
<evidence type="ECO:0000256" key="4">
    <source>
        <dbReference type="ARBA" id="ARBA00022840"/>
    </source>
</evidence>
<dbReference type="GO" id="GO:0003723">
    <property type="term" value="F:RNA binding"/>
    <property type="evidence" value="ECO:0007669"/>
    <property type="project" value="UniProtKB-UniRule"/>
</dbReference>
<keyword evidence="4 10" id="KW-0067">ATP-binding</keyword>
<feature type="short sequence motif" description="Q motif" evidence="9">
    <location>
        <begin position="5"/>
        <end position="33"/>
    </location>
</feature>
<dbReference type="InterPro" id="IPR011545">
    <property type="entry name" value="DEAD/DEAH_box_helicase_dom"/>
</dbReference>
<evidence type="ECO:0000256" key="6">
    <source>
        <dbReference type="ARBA" id="ARBA00023054"/>
    </source>
</evidence>
<keyword evidence="17" id="KW-1185">Reference proteome</keyword>
<evidence type="ECO:0000256" key="1">
    <source>
        <dbReference type="ARBA" id="ARBA00022741"/>
    </source>
</evidence>
<evidence type="ECO:0000313" key="17">
    <source>
        <dbReference type="Proteomes" id="UP001497497"/>
    </source>
</evidence>
<keyword evidence="3 10" id="KW-0347">Helicase</keyword>
<keyword evidence="5 11" id="KW-0694">RNA-binding</keyword>
<evidence type="ECO:0000259" key="15">
    <source>
        <dbReference type="PROSITE" id="PS51195"/>
    </source>
</evidence>
<dbReference type="GO" id="GO:0005524">
    <property type="term" value="F:ATP binding"/>
    <property type="evidence" value="ECO:0007669"/>
    <property type="project" value="UniProtKB-UniRule"/>
</dbReference>
<feature type="region of interest" description="Disordered" evidence="12">
    <location>
        <begin position="508"/>
        <end position="549"/>
    </location>
</feature>
<evidence type="ECO:0000256" key="3">
    <source>
        <dbReference type="ARBA" id="ARBA00022806"/>
    </source>
</evidence>
<dbReference type="InterPro" id="IPR014014">
    <property type="entry name" value="RNA_helicase_DEAD_Q_motif"/>
</dbReference>
<keyword evidence="2 10" id="KW-0378">Hydrolase</keyword>
<dbReference type="PROSITE" id="PS51195">
    <property type="entry name" value="Q_MOTIF"/>
    <property type="match status" value="1"/>
</dbReference>
<feature type="compositionally biased region" description="Basic residues" evidence="12">
    <location>
        <begin position="516"/>
        <end position="527"/>
    </location>
</feature>
<organism evidence="16 17">
    <name type="scientific">Lymnaea stagnalis</name>
    <name type="common">Great pond snail</name>
    <name type="synonym">Helix stagnalis</name>
    <dbReference type="NCBI Taxonomy" id="6523"/>
    <lineage>
        <taxon>Eukaryota</taxon>
        <taxon>Metazoa</taxon>
        <taxon>Spiralia</taxon>
        <taxon>Lophotrochozoa</taxon>
        <taxon>Mollusca</taxon>
        <taxon>Gastropoda</taxon>
        <taxon>Heterobranchia</taxon>
        <taxon>Euthyneura</taxon>
        <taxon>Panpulmonata</taxon>
        <taxon>Hygrophila</taxon>
        <taxon>Lymnaeoidea</taxon>
        <taxon>Lymnaeidae</taxon>
        <taxon>Lymnaea</taxon>
    </lineage>
</organism>